<dbReference type="PANTHER" id="PTHR22617:SF45">
    <property type="entry name" value="CHEMOTAXIS PROTEIN CHEW"/>
    <property type="match status" value="1"/>
</dbReference>
<evidence type="ECO:0000256" key="3">
    <source>
        <dbReference type="ARBA" id="ARBA00022490"/>
    </source>
</evidence>
<dbReference type="InterPro" id="IPR039315">
    <property type="entry name" value="CheW"/>
</dbReference>
<dbReference type="PANTHER" id="PTHR22617">
    <property type="entry name" value="CHEMOTAXIS SENSOR HISTIDINE KINASE-RELATED"/>
    <property type="match status" value="1"/>
</dbReference>
<keyword evidence="3" id="KW-0963">Cytoplasm</keyword>
<feature type="domain" description="CheW-like" evidence="4">
    <location>
        <begin position="13"/>
        <end position="153"/>
    </location>
</feature>
<dbReference type="GO" id="GO:0007165">
    <property type="term" value="P:signal transduction"/>
    <property type="evidence" value="ECO:0007669"/>
    <property type="project" value="InterPro"/>
</dbReference>
<dbReference type="InterPro" id="IPR002545">
    <property type="entry name" value="CheW-lke_dom"/>
</dbReference>
<dbReference type="PROSITE" id="PS50851">
    <property type="entry name" value="CHEW"/>
    <property type="match status" value="1"/>
</dbReference>
<name>A0A562LK51_9GAMM</name>
<protein>
    <recommendedName>
        <fullName evidence="2">Chemotaxis protein CheW</fullName>
    </recommendedName>
</protein>
<gene>
    <name evidence="5" type="ORF">IP93_02606</name>
</gene>
<proteinExistence type="predicted"/>
<dbReference type="Proteomes" id="UP000316471">
    <property type="component" value="Unassembled WGS sequence"/>
</dbReference>
<dbReference type="OrthoDB" id="9790406at2"/>
<evidence type="ECO:0000259" key="4">
    <source>
        <dbReference type="PROSITE" id="PS50851"/>
    </source>
</evidence>
<evidence type="ECO:0000313" key="6">
    <source>
        <dbReference type="Proteomes" id="UP000316471"/>
    </source>
</evidence>
<dbReference type="Pfam" id="PF01584">
    <property type="entry name" value="CheW"/>
    <property type="match status" value="1"/>
</dbReference>
<dbReference type="GO" id="GO:0005829">
    <property type="term" value="C:cytosol"/>
    <property type="evidence" value="ECO:0007669"/>
    <property type="project" value="TreeGrafter"/>
</dbReference>
<dbReference type="Gene3D" id="2.40.50.180">
    <property type="entry name" value="CheA-289, Domain 4"/>
    <property type="match status" value="1"/>
</dbReference>
<dbReference type="RefSeq" id="WP_158636343.1">
    <property type="nucleotide sequence ID" value="NZ_VLKP01000011.1"/>
</dbReference>
<reference evidence="5 6" key="1">
    <citation type="journal article" date="2015" name="Stand. Genomic Sci.">
        <title>Genomic Encyclopedia of Bacterial and Archaeal Type Strains, Phase III: the genomes of soil and plant-associated and newly described type strains.</title>
        <authorList>
            <person name="Whitman W.B."/>
            <person name="Woyke T."/>
            <person name="Klenk H.P."/>
            <person name="Zhou Y."/>
            <person name="Lilburn T.G."/>
            <person name="Beck B.J."/>
            <person name="De Vos P."/>
            <person name="Vandamme P."/>
            <person name="Eisen J.A."/>
            <person name="Garrity G."/>
            <person name="Hugenholtz P."/>
            <person name="Kyrpides N.C."/>
        </authorList>
    </citation>
    <scope>NUCLEOTIDE SEQUENCE [LARGE SCALE GENOMIC DNA]</scope>
    <source>
        <strain evidence="5 6">CGMCC 1.10136</strain>
    </source>
</reference>
<evidence type="ECO:0000256" key="1">
    <source>
        <dbReference type="ARBA" id="ARBA00004496"/>
    </source>
</evidence>
<accession>A0A562LK51</accession>
<dbReference type="SUPFAM" id="SSF50341">
    <property type="entry name" value="CheW-like"/>
    <property type="match status" value="1"/>
</dbReference>
<organism evidence="5 6">
    <name type="scientific">Aerolutibacter ruishenii</name>
    <dbReference type="NCBI Taxonomy" id="686800"/>
    <lineage>
        <taxon>Bacteria</taxon>
        <taxon>Pseudomonadati</taxon>
        <taxon>Pseudomonadota</taxon>
        <taxon>Gammaproteobacteria</taxon>
        <taxon>Lysobacterales</taxon>
        <taxon>Lysobacteraceae</taxon>
        <taxon>Aerolutibacter</taxon>
    </lineage>
</organism>
<comment type="caution">
    <text evidence="5">The sequence shown here is derived from an EMBL/GenBank/DDBJ whole genome shotgun (WGS) entry which is preliminary data.</text>
</comment>
<dbReference type="GO" id="GO:0006935">
    <property type="term" value="P:chemotaxis"/>
    <property type="evidence" value="ECO:0007669"/>
    <property type="project" value="InterPro"/>
</dbReference>
<comment type="subcellular location">
    <subcellularLocation>
        <location evidence="1">Cytoplasm</location>
    </subcellularLocation>
</comment>
<keyword evidence="6" id="KW-1185">Reference proteome</keyword>
<dbReference type="SMART" id="SM00260">
    <property type="entry name" value="CheW"/>
    <property type="match status" value="1"/>
</dbReference>
<evidence type="ECO:0000256" key="2">
    <source>
        <dbReference type="ARBA" id="ARBA00021483"/>
    </source>
</evidence>
<dbReference type="InterPro" id="IPR036061">
    <property type="entry name" value="CheW-like_dom_sf"/>
</dbReference>
<dbReference type="EMBL" id="VLKP01000011">
    <property type="protein sequence ID" value="TWI07998.1"/>
    <property type="molecule type" value="Genomic_DNA"/>
</dbReference>
<evidence type="ECO:0000313" key="5">
    <source>
        <dbReference type="EMBL" id="TWI07998.1"/>
    </source>
</evidence>
<dbReference type="Gene3D" id="2.30.30.40">
    <property type="entry name" value="SH3 Domains"/>
    <property type="match status" value="1"/>
</dbReference>
<dbReference type="AlphaFoldDB" id="A0A562LK51"/>
<sequence length="164" mass="17354">MTTIPPPLPLPAAGDYLAVTLGGEEYAIDIRPVREIRDCEGITDQPDATGHVLGTVTLRGSAVPVLDLRQRLRPDHLHAGSPPVMIVLDTPVATVGLVADAVSDIIPLGSRQILPVPDMAAIVDARYLAAIAVLDERMLVLLHVDQLLADIAPENTIPPAHPQG</sequence>